<reference evidence="3 6" key="1">
    <citation type="submission" date="2016-03" db="EMBL/GenBank/DDBJ databases">
        <title>Comparative genomics of 54 Lactobacillus plantarum strains reveals genomic uncoupling from niche constraints.</title>
        <authorList>
            <person name="Martino M.E."/>
        </authorList>
    </citation>
    <scope>NUCLEOTIDE SEQUENCE [LARGE SCALE GENOMIC DNA]</scope>
    <source>
        <strain evidence="3 6">19.1</strain>
    </source>
</reference>
<evidence type="ECO:0000313" key="6">
    <source>
        <dbReference type="Proteomes" id="UP000076882"/>
    </source>
</evidence>
<organism evidence="4 7">
    <name type="scientific">Lactiplantibacillus plantarum</name>
    <name type="common">Lactobacillus plantarum</name>
    <dbReference type="NCBI Taxonomy" id="1590"/>
    <lineage>
        <taxon>Bacteria</taxon>
        <taxon>Bacillati</taxon>
        <taxon>Bacillota</taxon>
        <taxon>Bacilli</taxon>
        <taxon>Lactobacillales</taxon>
        <taxon>Lactobacillaceae</taxon>
        <taxon>Lactiplantibacillus</taxon>
    </lineage>
</organism>
<dbReference type="GO" id="GO:0004316">
    <property type="term" value="F:3-oxoacyl-[acyl-carrier-protein] reductase (NADPH) activity"/>
    <property type="evidence" value="ECO:0007669"/>
    <property type="project" value="UniProtKB-EC"/>
</dbReference>
<dbReference type="RefSeq" id="WP_003643674.1">
    <property type="nucleotide sequence ID" value="NZ_AP018405.1"/>
</dbReference>
<dbReference type="InterPro" id="IPR036291">
    <property type="entry name" value="NAD(P)-bd_dom_sf"/>
</dbReference>
<keyword evidence="4" id="KW-0560">Oxidoreductase</keyword>
<dbReference type="KEGG" id="lpb:SH83_00665"/>
<dbReference type="PANTHER" id="PTHR42879:SF6">
    <property type="entry name" value="NADPH-DEPENDENT REDUCTASE BACG"/>
    <property type="match status" value="1"/>
</dbReference>
<evidence type="ECO:0000313" key="5">
    <source>
        <dbReference type="EMBL" id="QQM61096.1"/>
    </source>
</evidence>
<evidence type="ECO:0000313" key="3">
    <source>
        <dbReference type="EMBL" id="KZU97062.1"/>
    </source>
</evidence>
<dbReference type="Gene3D" id="3.40.50.720">
    <property type="entry name" value="NAD(P)-binding Rossmann-like Domain"/>
    <property type="match status" value="1"/>
</dbReference>
<dbReference type="EC" id="1.1.1.100" evidence="4"/>
<reference evidence="4 7" key="2">
    <citation type="submission" date="2016-08" db="EMBL/GenBank/DDBJ databases">
        <title>Genome sequencing of Lactobacillus plantarum JSA22, isolated from fermented soybean paste.</title>
        <authorList>
            <person name="Choi H.S."/>
        </authorList>
    </citation>
    <scope>NUCLEOTIDE SEQUENCE [LARGE SCALE GENOMIC DNA]</scope>
    <source>
        <strain evidence="4 7">JSA22</strain>
    </source>
</reference>
<dbReference type="Proteomes" id="UP000094892">
    <property type="component" value="Unassembled WGS sequence"/>
</dbReference>
<dbReference type="Proteomes" id="UP000076882">
    <property type="component" value="Unassembled WGS sequence"/>
</dbReference>
<dbReference type="InterPro" id="IPR050259">
    <property type="entry name" value="SDR"/>
</dbReference>
<sequence length="264" mass="28742">MEMGLAGKRVLVTGSTKGIGRAIAVAFAKEGADVVINGRRTDTVAAVVDELAAAYPTTHPVAAPYDISDPQQADKMFQQIPTVDVLVNNMGIFGPMAYDEIDDATWERFFKVNVLSGNRLAKHYLPAMLAQDFGRIIFIASEEAVMPSGEMPQYSMTKSMNLSLAKSLSKLTVGSHVTVNTVMPGSTLTEGVQKMLDDMYADSDLPKDQWEHDFMINHRPLSQIQRLIRPEEIGRLAVFVASPFASSFSGEALRADGGLVPTIF</sequence>
<evidence type="ECO:0000313" key="7">
    <source>
        <dbReference type="Proteomes" id="UP000094892"/>
    </source>
</evidence>
<dbReference type="SUPFAM" id="SSF51735">
    <property type="entry name" value="NAD(P)-binding Rossmann-fold domains"/>
    <property type="match status" value="1"/>
</dbReference>
<evidence type="ECO:0000256" key="2">
    <source>
        <dbReference type="RuleBase" id="RU000363"/>
    </source>
</evidence>
<evidence type="ECO:0000256" key="1">
    <source>
        <dbReference type="ARBA" id="ARBA00006484"/>
    </source>
</evidence>
<accession>A0A162G4I3</accession>
<dbReference type="CDD" id="cd05233">
    <property type="entry name" value="SDR_c"/>
    <property type="match status" value="1"/>
</dbReference>
<dbReference type="AlphaFoldDB" id="A0A162G4I3"/>
<dbReference type="InterPro" id="IPR002347">
    <property type="entry name" value="SDR_fam"/>
</dbReference>
<dbReference type="EMBL" id="MCOL01000001">
    <property type="protein sequence ID" value="ODO60227.1"/>
    <property type="molecule type" value="Genomic_DNA"/>
</dbReference>
<dbReference type="Proteomes" id="UP000595466">
    <property type="component" value="Chromosome"/>
</dbReference>
<dbReference type="PATRIC" id="fig|1590.142.peg.154"/>
<reference evidence="5 8" key="3">
    <citation type="submission" date="2020-12" db="EMBL/GenBank/DDBJ databases">
        <title>Whole genome sequencing of Lactobacillus plantarum PC518.</title>
        <authorList>
            <person name="Guo Q."/>
        </authorList>
    </citation>
    <scope>NUCLEOTIDE SEQUENCE [LARGE SCALE GENOMIC DNA]</scope>
    <source>
        <strain evidence="5 8">PC518</strain>
    </source>
</reference>
<dbReference type="PRINTS" id="PR00080">
    <property type="entry name" value="SDRFAMILY"/>
</dbReference>
<dbReference type="EMBL" id="LUXM01000018">
    <property type="protein sequence ID" value="KZU97062.1"/>
    <property type="molecule type" value="Genomic_DNA"/>
</dbReference>
<name>A0A162G4I3_LACPN</name>
<evidence type="ECO:0000313" key="8">
    <source>
        <dbReference type="Proteomes" id="UP000595466"/>
    </source>
</evidence>
<dbReference type="GeneID" id="77216817"/>
<dbReference type="SMR" id="A0A162G4I3"/>
<dbReference type="Pfam" id="PF00106">
    <property type="entry name" value="adh_short"/>
    <property type="match status" value="1"/>
</dbReference>
<dbReference type="EMBL" id="CP066817">
    <property type="protein sequence ID" value="QQM61096.1"/>
    <property type="molecule type" value="Genomic_DNA"/>
</dbReference>
<protein>
    <submittedName>
        <fullName evidence="4">3-oxoacyl-[acyl-carrier-protein] reductase</fullName>
        <ecNumber evidence="4">1.1.1.100</ecNumber>
    </submittedName>
    <submittedName>
        <fullName evidence="3">Oxidoreductase short chaindehydrogenase/reductase family</fullName>
    </submittedName>
    <submittedName>
        <fullName evidence="5">SDR family oxidoreductase</fullName>
    </submittedName>
</protein>
<proteinExistence type="inferred from homology"/>
<dbReference type="PRINTS" id="PR00081">
    <property type="entry name" value="GDHRDH"/>
</dbReference>
<comment type="similarity">
    <text evidence="1 2">Belongs to the short-chain dehydrogenases/reductases (SDR) family.</text>
</comment>
<dbReference type="PANTHER" id="PTHR42879">
    <property type="entry name" value="3-OXOACYL-(ACYL-CARRIER-PROTEIN) REDUCTASE"/>
    <property type="match status" value="1"/>
</dbReference>
<evidence type="ECO:0000313" key="4">
    <source>
        <dbReference type="EMBL" id="ODO60227.1"/>
    </source>
</evidence>
<gene>
    <name evidence="4" type="primary">fabG</name>
    <name evidence="5" type="ORF">JH395_00665</name>
    <name evidence="3" type="ORF">Lp19_1038</name>
    <name evidence="4" type="ORF">LPJSA22_00160</name>
</gene>